<comment type="caution">
    <text evidence="13">The sequence shown here is derived from an EMBL/GenBank/DDBJ whole genome shotgun (WGS) entry which is preliminary data.</text>
</comment>
<dbReference type="OrthoDB" id="429813at2759"/>
<dbReference type="GO" id="GO:0008236">
    <property type="term" value="F:serine-type peptidase activity"/>
    <property type="evidence" value="ECO:0007669"/>
    <property type="project" value="InterPro"/>
</dbReference>
<keyword evidence="5" id="KW-0808">Transferase</keyword>
<dbReference type="InterPro" id="IPR013094">
    <property type="entry name" value="AB_hydrolase_3"/>
</dbReference>
<dbReference type="PROSITE" id="PS52004">
    <property type="entry name" value="KS3_2"/>
    <property type="match status" value="1"/>
</dbReference>
<feature type="domain" description="Ketosynthase family 3 (KS3)" evidence="11">
    <location>
        <begin position="298"/>
        <end position="715"/>
    </location>
</feature>
<dbReference type="SUPFAM" id="SSF53901">
    <property type="entry name" value="Thiolase-like"/>
    <property type="match status" value="1"/>
</dbReference>
<dbReference type="GO" id="GO:0006508">
    <property type="term" value="P:proteolysis"/>
    <property type="evidence" value="ECO:0007669"/>
    <property type="project" value="InterPro"/>
</dbReference>
<evidence type="ECO:0000256" key="7">
    <source>
        <dbReference type="ARBA" id="ARBA00023268"/>
    </source>
</evidence>
<dbReference type="InterPro" id="IPR001375">
    <property type="entry name" value="Peptidase_S9_cat"/>
</dbReference>
<dbReference type="CDD" id="cd00833">
    <property type="entry name" value="PKS"/>
    <property type="match status" value="1"/>
</dbReference>
<dbReference type="Gene3D" id="1.10.1200.10">
    <property type="entry name" value="ACP-like"/>
    <property type="match status" value="1"/>
</dbReference>
<evidence type="ECO:0008006" key="15">
    <source>
        <dbReference type="Google" id="ProtNLM"/>
    </source>
</evidence>
<dbReference type="SUPFAM" id="SSF52151">
    <property type="entry name" value="FabD/lysophospholipase-like"/>
    <property type="match status" value="1"/>
</dbReference>
<dbReference type="InterPro" id="IPR016039">
    <property type="entry name" value="Thiolase-like"/>
</dbReference>
<dbReference type="GO" id="GO:0004312">
    <property type="term" value="F:fatty acid synthase activity"/>
    <property type="evidence" value="ECO:0007669"/>
    <property type="project" value="TreeGrafter"/>
</dbReference>
<evidence type="ECO:0000256" key="1">
    <source>
        <dbReference type="ARBA" id="ARBA00005179"/>
    </source>
</evidence>
<comment type="pathway">
    <text evidence="1">Secondary metabolite biosynthesis.</text>
</comment>
<dbReference type="PANTHER" id="PTHR43775:SF21">
    <property type="entry name" value="NON-REDUCING POLYKETIDE SYNTHASE AUSA-RELATED"/>
    <property type="match status" value="1"/>
</dbReference>
<name>A0A9P3CAI9_9PEZI</name>
<dbReference type="Gene3D" id="3.40.50.1820">
    <property type="entry name" value="alpha/beta hydrolase"/>
    <property type="match status" value="1"/>
</dbReference>
<feature type="domain" description="Carrier" evidence="10">
    <location>
        <begin position="1586"/>
        <end position="1663"/>
    </location>
</feature>
<evidence type="ECO:0000256" key="4">
    <source>
        <dbReference type="ARBA" id="ARBA00022603"/>
    </source>
</evidence>
<evidence type="ECO:0000256" key="6">
    <source>
        <dbReference type="ARBA" id="ARBA00022737"/>
    </source>
</evidence>
<evidence type="ECO:0000256" key="9">
    <source>
        <dbReference type="SAM" id="MobiDB-lite"/>
    </source>
</evidence>
<dbReference type="PROSITE" id="PS50075">
    <property type="entry name" value="CARRIER"/>
    <property type="match status" value="1"/>
</dbReference>
<dbReference type="InterPro" id="IPR016036">
    <property type="entry name" value="Malonyl_transacylase_ACP-bd"/>
</dbReference>
<dbReference type="Pfam" id="PF16073">
    <property type="entry name" value="SAT"/>
    <property type="match status" value="1"/>
</dbReference>
<dbReference type="GO" id="GO:0004315">
    <property type="term" value="F:3-oxoacyl-[acyl-carrier-protein] synthase activity"/>
    <property type="evidence" value="ECO:0007669"/>
    <property type="project" value="InterPro"/>
</dbReference>
<dbReference type="Gene3D" id="3.40.366.10">
    <property type="entry name" value="Malonyl-Coenzyme A Acyl Carrier Protein, domain 2"/>
    <property type="match status" value="2"/>
</dbReference>
<dbReference type="Pfam" id="PF07859">
    <property type="entry name" value="Abhydrolase_3"/>
    <property type="match status" value="1"/>
</dbReference>
<dbReference type="InterPro" id="IPR014043">
    <property type="entry name" value="Acyl_transferase_dom"/>
</dbReference>
<keyword evidence="6" id="KW-0677">Repeat</keyword>
<dbReference type="Pfam" id="PF00550">
    <property type="entry name" value="PP-binding"/>
    <property type="match status" value="1"/>
</dbReference>
<reference evidence="13 14" key="1">
    <citation type="submission" date="2021-01" db="EMBL/GenBank/DDBJ databases">
        <title>Cercospora kikuchii MAFF 305040 whole genome shotgun sequence.</title>
        <authorList>
            <person name="Kashiwa T."/>
            <person name="Suzuki T."/>
        </authorList>
    </citation>
    <scope>NUCLEOTIDE SEQUENCE [LARGE SCALE GENOMIC DNA]</scope>
    <source>
        <strain evidence="13 14">MAFF 305040</strain>
    </source>
</reference>
<evidence type="ECO:0000259" key="12">
    <source>
        <dbReference type="PROSITE" id="PS52019"/>
    </source>
</evidence>
<dbReference type="PANTHER" id="PTHR43775">
    <property type="entry name" value="FATTY ACID SYNTHASE"/>
    <property type="match status" value="1"/>
</dbReference>
<dbReference type="Pfam" id="PF00326">
    <property type="entry name" value="Peptidase_S9"/>
    <property type="match status" value="1"/>
</dbReference>
<evidence type="ECO:0000313" key="14">
    <source>
        <dbReference type="Proteomes" id="UP000825890"/>
    </source>
</evidence>
<dbReference type="InterPro" id="IPR042104">
    <property type="entry name" value="PKS_dehydratase_sf"/>
</dbReference>
<dbReference type="InterPro" id="IPR018201">
    <property type="entry name" value="Ketoacyl_synth_AS"/>
</dbReference>
<evidence type="ECO:0000256" key="8">
    <source>
        <dbReference type="PROSITE-ProRule" id="PRU01363"/>
    </source>
</evidence>
<dbReference type="Proteomes" id="UP000825890">
    <property type="component" value="Unassembled WGS sequence"/>
</dbReference>
<evidence type="ECO:0000313" key="13">
    <source>
        <dbReference type="EMBL" id="GIZ36595.1"/>
    </source>
</evidence>
<dbReference type="GO" id="GO:0006633">
    <property type="term" value="P:fatty acid biosynthetic process"/>
    <property type="evidence" value="ECO:0007669"/>
    <property type="project" value="InterPro"/>
</dbReference>
<sequence length="2041" mass="224166">MVSVLSGERDPDILLSLQPTTTNNIIMTTMTVVLQVIEFVNLTHSSEDTNAAVSGISDVQGLCTGFLTAACISLATNERHFKEFATKAIRLAMCIGAWIDLDAIQHRISCAVAVRLRSDQQWHRLDQILELHSGAYISCRTGCNTATITVREHETAAFLTELASSKISYLPLFPRGRWHCAEHQLGLQELSRLFEQDERFQLPTTDALNSTLLSNADGRPLVSGKLHTIALQSILTTQSRWDLVFDSWLKTHTGKIPIMVGEKVAMPQSSEPRPSPIPTQVSTESSINSRDDHEDIPENAIAIIGMSCRYPEADSVEELWEIIREAKCVVQEFPKERFDPERLERDPKGPYYGGYVREPDKFDHQFFGISGREAKSMDPQQRMSLAVAYEAMESAGYCGLRADAFDKDIGCYVGVANDDYDCNIASHPINAFSLTGSLRSFIAGRISHFFGWSGPSITTDTACSAAAVAIHTACRALQTGDCSAALAGGVCAMTSSRMTQNLIGAGFLSPTGKSKAFDESADGYCRGEGAGYVVLRRYKDAVAKGDPILGIITGSSVNRGDNRSAIVVPDGKSQLALYEKALSMANTSPSDVTYVEAHGTGTQVGDPIEFKSIRDTFGSTDRVDRVYVGSIKDNIGHTEASSGAASLLKTVLMIQKRIIPGQANFRKLNPKIEPLGADHVDIPVKRMQWQSRVARTALINNYGASGNNAALVVREPFRSMHQPKNWTHFPIYVSGKTTESVRAYCEQLRKQISSDSSLQLRDVAYNLAVKQNRDFEHGVCFTSSSIQDLSDQLITKALESGDSYLNKKRMLVLCFGGQDGRIAHISKDLYDSSLLLQKHLAHCEEVCKRELGRARVIFPDIFDTGPVDDLLTLHCILFAIQYSCAKSWIDAGLRPDKLIGHSFGQLTALCVAGALDLESGIKLVVERSRLLIRHCSPPKNGSMLVVEGPRAELDSVMSASKHNSEDRGAQVACYNGPQSFVVAGTDDAVSEIQGAATARGLRTKRLENSHAYHSRIMEPVSSELLNVAEKFQIHTPSVEIEACVDSDNDRWNTAITPIKIAQHTIAPVFFMDAVNRLESQAGDRGITWLEAGSGSPVVLMIKRAALRKESHKYIATNLRYDANAQLNLCNAAGRLWEAGVKVQFWPFHSSHIEDYRLINLPPYQFAKTRHWLEYLPNSPVWKSVPPPKCIGKDDFIVCLDPAGSLAPENGRSVFEFEINPRHELYQLGTKGHEVVDQCLCPASMYTEFVLGAVRLLQGIDTALSPRLSGLEMCSPLTLKPSGRVFLKLRADNESLSWSFTLYSETTEADGVTKASTTHANGSIALLSQSSHKSVIRPLQSLQSLILSRCHDIERSADAIGYKGSTVYRAFRPAVTYFDYYRGIQSIYNLGKEAVAYITLPKARAANMGLGVCDPVLMDSFTQVSGVLANCFALGEGDEMWVCNWIGDIEFTEEFALQARESGHEWVAYGKYDIPEPKRLTCDIFGFERRSGNIVFAVKAIEFQKVSVKSLSKVLGRLNSLNRVENTAPTESREDAVERTVAVKSAAAQSIAPRAPLVPKTISDATISPFREAQTTSATVNEGPISAPSAGILVKVREMLQEILEIPLNRIASNSALEDLGVDSLLATELFSEIKKQFAFSMTHQTFASISSVEDLADNIAGAIQPSAPQRRASYAPSVSSSASGYAAPVPLSSAGSDSSHTSISSEEISKETFVYREKDGLQLEADVYLSSNLRNAGSPLPVALMIHGGAHVMSTRSDIRDDQTEILLDAGFLPVSIDYRLCPEVTLKDGPMQDACHALVWARRVLPTLKFANYPDVSADGSRVVAVGWSSGGQVALSLGWTARQINIAPPQAILAFYCATDYEDSFWHRPNHPFGQHAISLDPYDIREGLSERPIVGYNPDPAKRALGGWMSVDDARSRIVLRMNWHGEALPVLINGMSKDRLPEDSPQPTLDQIHAISPMAQVRRGNYTVPTFLIHGTNDDHVPWQQTQRTYDAMIDAGVSTRLALLEGAPHLFDMYRRKKESYTSAVIDGFQFLRKHV</sequence>
<dbReference type="SUPFAM" id="SSF55048">
    <property type="entry name" value="Probable ACP-binding domain of malonyl-CoA ACP transacylase"/>
    <property type="match status" value="1"/>
</dbReference>
<dbReference type="SUPFAM" id="SSF53474">
    <property type="entry name" value="alpha/beta-Hydrolases"/>
    <property type="match status" value="1"/>
</dbReference>
<dbReference type="GO" id="GO:0008168">
    <property type="term" value="F:methyltransferase activity"/>
    <property type="evidence" value="ECO:0007669"/>
    <property type="project" value="UniProtKB-KW"/>
</dbReference>
<dbReference type="Gene3D" id="3.10.129.110">
    <property type="entry name" value="Polyketide synthase dehydratase"/>
    <property type="match status" value="1"/>
</dbReference>
<dbReference type="InterPro" id="IPR014030">
    <property type="entry name" value="Ketoacyl_synth_N"/>
</dbReference>
<dbReference type="GO" id="GO:0032259">
    <property type="term" value="P:methylation"/>
    <property type="evidence" value="ECO:0007669"/>
    <property type="project" value="UniProtKB-KW"/>
</dbReference>
<protein>
    <recommendedName>
        <fullName evidence="15">Polyketide synthase</fullName>
    </recommendedName>
</protein>
<evidence type="ECO:0000259" key="11">
    <source>
        <dbReference type="PROSITE" id="PS52004"/>
    </source>
</evidence>
<dbReference type="InterPro" id="IPR032088">
    <property type="entry name" value="SAT"/>
</dbReference>
<organism evidence="13 14">
    <name type="scientific">Cercospora kikuchii</name>
    <dbReference type="NCBI Taxonomy" id="84275"/>
    <lineage>
        <taxon>Eukaryota</taxon>
        <taxon>Fungi</taxon>
        <taxon>Dikarya</taxon>
        <taxon>Ascomycota</taxon>
        <taxon>Pezizomycotina</taxon>
        <taxon>Dothideomycetes</taxon>
        <taxon>Dothideomycetidae</taxon>
        <taxon>Mycosphaerellales</taxon>
        <taxon>Mycosphaerellaceae</taxon>
        <taxon>Cercospora</taxon>
    </lineage>
</organism>
<dbReference type="InterPro" id="IPR050091">
    <property type="entry name" value="PKS_NRPS_Biosynth_Enz"/>
</dbReference>
<evidence type="ECO:0000259" key="10">
    <source>
        <dbReference type="PROSITE" id="PS50075"/>
    </source>
</evidence>
<dbReference type="SMART" id="SM00827">
    <property type="entry name" value="PKS_AT"/>
    <property type="match status" value="1"/>
</dbReference>
<evidence type="ECO:0000256" key="3">
    <source>
        <dbReference type="ARBA" id="ARBA00022553"/>
    </source>
</evidence>
<dbReference type="GO" id="GO:0044550">
    <property type="term" value="P:secondary metabolite biosynthetic process"/>
    <property type="evidence" value="ECO:0007669"/>
    <property type="project" value="TreeGrafter"/>
</dbReference>
<keyword evidence="7" id="KW-0511">Multifunctional enzyme</keyword>
<dbReference type="Gene3D" id="3.40.47.10">
    <property type="match status" value="1"/>
</dbReference>
<dbReference type="PROSITE" id="PS00606">
    <property type="entry name" value="KS3_1"/>
    <property type="match status" value="1"/>
</dbReference>
<feature type="region of interest" description="Disordered" evidence="9">
    <location>
        <begin position="266"/>
        <end position="292"/>
    </location>
</feature>
<dbReference type="InterPro" id="IPR016035">
    <property type="entry name" value="Acyl_Trfase/lysoPLipase"/>
</dbReference>
<dbReference type="EMBL" id="BOLY01000001">
    <property type="protein sequence ID" value="GIZ36595.1"/>
    <property type="molecule type" value="Genomic_DNA"/>
</dbReference>
<dbReference type="PROSITE" id="PS52019">
    <property type="entry name" value="PKS_MFAS_DH"/>
    <property type="match status" value="1"/>
</dbReference>
<dbReference type="InterPro" id="IPR020806">
    <property type="entry name" value="PKS_PP-bd"/>
</dbReference>
<keyword evidence="3" id="KW-0597">Phosphoprotein</keyword>
<feature type="compositionally biased region" description="Polar residues" evidence="9">
    <location>
        <begin position="267"/>
        <end position="288"/>
    </location>
</feature>
<dbReference type="InterPro" id="IPR029058">
    <property type="entry name" value="AB_hydrolase_fold"/>
</dbReference>
<dbReference type="InterPro" id="IPR020841">
    <property type="entry name" value="PKS_Beta-ketoAc_synthase_dom"/>
</dbReference>
<evidence type="ECO:0000256" key="2">
    <source>
        <dbReference type="ARBA" id="ARBA00022450"/>
    </source>
</evidence>
<dbReference type="InterPro" id="IPR014031">
    <property type="entry name" value="Ketoacyl_synth_C"/>
</dbReference>
<dbReference type="Gene3D" id="3.30.70.3290">
    <property type="match status" value="1"/>
</dbReference>
<dbReference type="SMART" id="SM00823">
    <property type="entry name" value="PKS_PP"/>
    <property type="match status" value="1"/>
</dbReference>
<dbReference type="Pfam" id="PF00698">
    <property type="entry name" value="Acyl_transf_1"/>
    <property type="match status" value="1"/>
</dbReference>
<proteinExistence type="predicted"/>
<keyword evidence="14" id="KW-1185">Reference proteome</keyword>
<dbReference type="GeneID" id="68285640"/>
<dbReference type="GO" id="GO:0031177">
    <property type="term" value="F:phosphopantetheine binding"/>
    <property type="evidence" value="ECO:0007669"/>
    <property type="project" value="InterPro"/>
</dbReference>
<keyword evidence="4" id="KW-0489">Methyltransferase</keyword>
<feature type="domain" description="PKS/mFAS DH" evidence="12">
    <location>
        <begin position="1199"/>
        <end position="1511"/>
    </location>
</feature>
<feature type="active site" description="Proton acceptor; for dehydratase activity" evidence="8">
    <location>
        <position position="1232"/>
    </location>
</feature>
<gene>
    <name evidence="13" type="ORF">CKM354_000006500</name>
</gene>
<feature type="active site" description="Proton donor; for dehydratase activity" evidence="8">
    <location>
        <position position="1418"/>
    </location>
</feature>
<keyword evidence="2" id="KW-0596">Phosphopantetheine</keyword>
<dbReference type="RefSeq" id="XP_044651082.1">
    <property type="nucleotide sequence ID" value="XM_044795147.1"/>
</dbReference>
<dbReference type="Pfam" id="PF02801">
    <property type="entry name" value="Ketoacyl-synt_C"/>
    <property type="match status" value="1"/>
</dbReference>
<dbReference type="Pfam" id="PF00109">
    <property type="entry name" value="ketoacyl-synt"/>
    <property type="match status" value="1"/>
</dbReference>
<evidence type="ECO:0000256" key="5">
    <source>
        <dbReference type="ARBA" id="ARBA00022679"/>
    </source>
</evidence>
<accession>A0A9P3CAI9</accession>
<dbReference type="SMART" id="SM00825">
    <property type="entry name" value="PKS_KS"/>
    <property type="match status" value="1"/>
</dbReference>
<dbReference type="InterPro" id="IPR001227">
    <property type="entry name" value="Ac_transferase_dom_sf"/>
</dbReference>
<feature type="region of interest" description="C-terminal hotdog fold" evidence="8">
    <location>
        <begin position="1358"/>
        <end position="1511"/>
    </location>
</feature>
<dbReference type="InterPro" id="IPR009081">
    <property type="entry name" value="PP-bd_ACP"/>
</dbReference>
<dbReference type="InterPro" id="IPR049900">
    <property type="entry name" value="PKS_mFAS_DH"/>
</dbReference>
<feature type="region of interest" description="N-terminal hotdog fold" evidence="8">
    <location>
        <begin position="1199"/>
        <end position="1330"/>
    </location>
</feature>
<dbReference type="SUPFAM" id="SSF47336">
    <property type="entry name" value="ACP-like"/>
    <property type="match status" value="1"/>
</dbReference>
<dbReference type="InterPro" id="IPR036736">
    <property type="entry name" value="ACP-like_sf"/>
</dbReference>